<sequence length="139" mass="15620">MAFLWQTDLHFSFCTCPNRLKFSNLPYVLPNILTEYIKQQVRFQPCPTLCSPKDCSPPGSSVHGISQPRILERVAIFFSRGSSRPRVQVRVSCGSCIDRHLLVVTMLKPPLFSGPQTSQVSKSPYLGSYNSLSQKCLLL</sequence>
<dbReference type="Proteomes" id="UP001176941">
    <property type="component" value="Chromosome 8"/>
</dbReference>
<keyword evidence="2" id="KW-1185">Reference proteome</keyword>
<gene>
    <name evidence="1" type="ORF">MRATA1EN1_LOCUS27558</name>
</gene>
<name>A0ABN8ZZY7_RANTA</name>
<accession>A0ABN8ZZY7</accession>
<organism evidence="1 2">
    <name type="scientific">Rangifer tarandus platyrhynchus</name>
    <name type="common">Svalbard reindeer</name>
    <dbReference type="NCBI Taxonomy" id="3082113"/>
    <lineage>
        <taxon>Eukaryota</taxon>
        <taxon>Metazoa</taxon>
        <taxon>Chordata</taxon>
        <taxon>Craniata</taxon>
        <taxon>Vertebrata</taxon>
        <taxon>Euteleostomi</taxon>
        <taxon>Mammalia</taxon>
        <taxon>Eutheria</taxon>
        <taxon>Laurasiatheria</taxon>
        <taxon>Artiodactyla</taxon>
        <taxon>Ruminantia</taxon>
        <taxon>Pecora</taxon>
        <taxon>Cervidae</taxon>
        <taxon>Odocoileinae</taxon>
        <taxon>Rangifer</taxon>
    </lineage>
</organism>
<proteinExistence type="predicted"/>
<dbReference type="EMBL" id="OX459944">
    <property type="protein sequence ID" value="CAI9178596.1"/>
    <property type="molecule type" value="Genomic_DNA"/>
</dbReference>
<protein>
    <submittedName>
        <fullName evidence="1">Uncharacterized protein</fullName>
    </submittedName>
</protein>
<evidence type="ECO:0000313" key="2">
    <source>
        <dbReference type="Proteomes" id="UP001176941"/>
    </source>
</evidence>
<reference evidence="1" key="1">
    <citation type="submission" date="2023-04" db="EMBL/GenBank/DDBJ databases">
        <authorList>
            <consortium name="ELIXIR-Norway"/>
        </authorList>
    </citation>
    <scope>NUCLEOTIDE SEQUENCE [LARGE SCALE GENOMIC DNA]</scope>
</reference>
<evidence type="ECO:0000313" key="1">
    <source>
        <dbReference type="EMBL" id="CAI9178596.1"/>
    </source>
</evidence>